<keyword evidence="8" id="KW-0375">Hydrogen ion transport</keyword>
<keyword evidence="6 8" id="KW-0406">Ion transport</keyword>
<evidence type="ECO:0000256" key="1">
    <source>
        <dbReference type="ARBA" id="ARBA00004141"/>
    </source>
</evidence>
<gene>
    <name evidence="10" type="ORF">GOODEAATRI_012995</name>
</gene>
<sequence length="260" mass="29530">MLWRVCKGYTILSCAEVEEYLEDPDTVLHRTEDYLRQVLIKASESVYTWVVQVKKMKAIYYILNLCSFDVTNKCLIAEVWCPVNDIPKLRRALEDGSRKSGATVPSFVNRIPTTDTPPTLIRTNKFTSGFQNIVDAYGVGSYREVNPGELDLICQESIFKVHVCFSCSFQTLKSQSQAIVLLMVIAVLSVPVLLLGKPVYLYWLQNGGQNRLGMYRGYERVRRNSDEELYLLRSEDMEEGSGHSDLSSSGERLSEEVRTG</sequence>
<evidence type="ECO:0000256" key="5">
    <source>
        <dbReference type="ARBA" id="ARBA00022989"/>
    </source>
</evidence>
<organism evidence="10 11">
    <name type="scientific">Goodea atripinnis</name>
    <dbReference type="NCBI Taxonomy" id="208336"/>
    <lineage>
        <taxon>Eukaryota</taxon>
        <taxon>Metazoa</taxon>
        <taxon>Chordata</taxon>
        <taxon>Craniata</taxon>
        <taxon>Vertebrata</taxon>
        <taxon>Euteleostomi</taxon>
        <taxon>Actinopterygii</taxon>
        <taxon>Neopterygii</taxon>
        <taxon>Teleostei</taxon>
        <taxon>Neoteleostei</taxon>
        <taxon>Acanthomorphata</taxon>
        <taxon>Ovalentaria</taxon>
        <taxon>Atherinomorphae</taxon>
        <taxon>Cyprinodontiformes</taxon>
        <taxon>Goodeidae</taxon>
        <taxon>Goodea</taxon>
    </lineage>
</organism>
<protein>
    <recommendedName>
        <fullName evidence="8">V-type proton ATPase subunit a</fullName>
    </recommendedName>
</protein>
<keyword evidence="7 8" id="KW-0472">Membrane</keyword>
<dbReference type="Pfam" id="PF01496">
    <property type="entry name" value="V_ATPase_I"/>
    <property type="match status" value="1"/>
</dbReference>
<dbReference type="Proteomes" id="UP001476798">
    <property type="component" value="Unassembled WGS sequence"/>
</dbReference>
<evidence type="ECO:0000256" key="7">
    <source>
        <dbReference type="ARBA" id="ARBA00023136"/>
    </source>
</evidence>
<keyword evidence="11" id="KW-1185">Reference proteome</keyword>
<proteinExistence type="inferred from homology"/>
<keyword evidence="5 8" id="KW-1133">Transmembrane helix</keyword>
<evidence type="ECO:0000256" key="6">
    <source>
        <dbReference type="ARBA" id="ARBA00023065"/>
    </source>
</evidence>
<comment type="caution">
    <text evidence="10">The sequence shown here is derived from an EMBL/GenBank/DDBJ whole genome shotgun (WGS) entry which is preliminary data.</text>
</comment>
<feature type="region of interest" description="Disordered" evidence="9">
    <location>
        <begin position="234"/>
        <end position="260"/>
    </location>
</feature>
<feature type="transmembrane region" description="Helical" evidence="8">
    <location>
        <begin position="178"/>
        <end position="204"/>
    </location>
</feature>
<accession>A0ABV0N0Z1</accession>
<evidence type="ECO:0000256" key="8">
    <source>
        <dbReference type="RuleBase" id="RU361189"/>
    </source>
</evidence>
<dbReference type="PANTHER" id="PTHR11629:SF22">
    <property type="entry name" value="V-TYPE PROTON ATPASE 116 KDA SUBUNIT A 2"/>
    <property type="match status" value="1"/>
</dbReference>
<name>A0ABV0N0Z1_9TELE</name>
<reference evidence="10 11" key="1">
    <citation type="submission" date="2021-06" db="EMBL/GenBank/DDBJ databases">
        <authorList>
            <person name="Palmer J.M."/>
        </authorList>
    </citation>
    <scope>NUCLEOTIDE SEQUENCE [LARGE SCALE GENOMIC DNA]</scope>
    <source>
        <strain evidence="10 11">GA_2019</strain>
        <tissue evidence="10">Muscle</tissue>
    </source>
</reference>
<dbReference type="InterPro" id="IPR002490">
    <property type="entry name" value="V-ATPase_116kDa_su"/>
</dbReference>
<dbReference type="EMBL" id="JAHRIO010020845">
    <property type="protein sequence ID" value="MEQ2165048.1"/>
    <property type="molecule type" value="Genomic_DNA"/>
</dbReference>
<evidence type="ECO:0000313" key="10">
    <source>
        <dbReference type="EMBL" id="MEQ2165048.1"/>
    </source>
</evidence>
<evidence type="ECO:0000256" key="9">
    <source>
        <dbReference type="SAM" id="MobiDB-lite"/>
    </source>
</evidence>
<comment type="similarity">
    <text evidence="2 8">Belongs to the V-ATPase 116 kDa subunit family.</text>
</comment>
<comment type="caution">
    <text evidence="8">Lacks conserved residue(s) required for the propagation of feature annotation.</text>
</comment>
<dbReference type="PANTHER" id="PTHR11629">
    <property type="entry name" value="VACUOLAR PROTON ATPASES"/>
    <property type="match status" value="1"/>
</dbReference>
<keyword evidence="4 8" id="KW-0812">Transmembrane</keyword>
<comment type="subcellular location">
    <subcellularLocation>
        <location evidence="1">Membrane</location>
        <topology evidence="1">Multi-pass membrane protein</topology>
    </subcellularLocation>
</comment>
<evidence type="ECO:0000256" key="2">
    <source>
        <dbReference type="ARBA" id="ARBA00009904"/>
    </source>
</evidence>
<keyword evidence="3 8" id="KW-0813">Transport</keyword>
<comment type="function">
    <text evidence="8">Essential component of the vacuolar proton pump (V-ATPase), a multimeric enzyme that catalyzes the translocation of protons across the membranes. Required for assembly and activity of the V-ATPase.</text>
</comment>
<evidence type="ECO:0000256" key="4">
    <source>
        <dbReference type="ARBA" id="ARBA00022692"/>
    </source>
</evidence>
<evidence type="ECO:0000256" key="3">
    <source>
        <dbReference type="ARBA" id="ARBA00022448"/>
    </source>
</evidence>
<evidence type="ECO:0000313" key="11">
    <source>
        <dbReference type="Proteomes" id="UP001476798"/>
    </source>
</evidence>